<feature type="compositionally biased region" description="Low complexity" evidence="17">
    <location>
        <begin position="660"/>
        <end position="679"/>
    </location>
</feature>
<dbReference type="STRING" id="48709.A0A1D2NLT1"/>
<dbReference type="OrthoDB" id="1658288at2759"/>
<comment type="subcellular location">
    <subcellularLocation>
        <location evidence="3">Endoplasmic reticulum</location>
    </subcellularLocation>
    <subcellularLocation>
        <location evidence="2">Membrane</location>
        <topology evidence="2">Multi-pass membrane protein</topology>
    </subcellularLocation>
</comment>
<gene>
    <name evidence="20" type="ORF">Ocin01_00503</name>
</gene>
<dbReference type="GO" id="GO:0005789">
    <property type="term" value="C:endoplasmic reticulum membrane"/>
    <property type="evidence" value="ECO:0007669"/>
    <property type="project" value="TreeGrafter"/>
</dbReference>
<dbReference type="Proteomes" id="UP000094527">
    <property type="component" value="Unassembled WGS sequence"/>
</dbReference>
<evidence type="ECO:0000256" key="18">
    <source>
        <dbReference type="SAM" id="Phobius"/>
    </source>
</evidence>
<evidence type="ECO:0000256" key="4">
    <source>
        <dbReference type="ARBA" id="ARBA00004922"/>
    </source>
</evidence>
<keyword evidence="12 18" id="KW-1133">Transmembrane helix</keyword>
<evidence type="ECO:0000256" key="10">
    <source>
        <dbReference type="ARBA" id="ARBA00022803"/>
    </source>
</evidence>
<dbReference type="OMA" id="ECICTIC"/>
<accession>A0A1D2NLT1</accession>
<feature type="transmembrane region" description="Helical" evidence="18">
    <location>
        <begin position="392"/>
        <end position="414"/>
    </location>
</feature>
<evidence type="ECO:0000313" key="21">
    <source>
        <dbReference type="Proteomes" id="UP000094527"/>
    </source>
</evidence>
<dbReference type="InterPro" id="IPR019734">
    <property type="entry name" value="TPR_rpt"/>
</dbReference>
<sequence>MSYEYEKRRAILTNPDIRPETPWSNLLHNDFWGTPLQNSGSHKSYRPLTILSFRLNFLLSGLNPWPYHLTNVLLHTLTTWLFVRVARLVFCSKSCLYLNTLCTATGAGRFSHNTTTGKSVGGSCQRKGRIMEVTSSRNLAVLLSSLLFALHPIHTEAVAGLVGRADVGSTAFALLSFISYVKFVKFRDKARISSALITRSYSTRSHSPLCPNKNKKAGYNNNQQQNHHHHHYYQQQQQEQQSDCHSVSGFGSIFTRFTNILTSFSSFLLLRMKMFVVNRDEKSTSAMTTTKGTSDNAGGNGGYSRTKGNCDNVNGVGVFGGVSGSGLSGGVGCAVIWLWLQCAMWFVFSVGFATAAMLTKEQGITILLVCATFDLVRSLVRTRHLYQEWPSILRLECVWSVLLLALSSICLLYLRLHLMGPNFAPPVFSKADNSIAHQPNFWIRVGTFLFLPVFNFGLIIFPHPLSYDWSMNAIPPIQSFWELRNLVSLSFYVILLKIIYSRTRSLISSSKDGVTVSSTPKKGLRSRRDFLSLTGHSSQNDSGLPTGNPSSHWWPSSSWCCSSPSSSITSSNSSASSSLLPSSTISDDASATMGASTYPAVTGNGPSPSRKDYCNVCHLWMSSSRKQHQHNNNNSIWNGGPEYLQFCGSGGEQERDCDTSSNSSRSSSSGSSTSSSNGNGHTGYNRLISNGHQGRSNHYRSSGNSPTASAHHQNLRYRVTTNGGGSSNISNGFGNGSPAYLSPTGNNTMRNNNSKSFTFSSSDCSGESSTISRSSEASAALLSSSLLLQLSFLILPFLPATNLFFYVGFVVAERVLYMPSVGFCLLMGQGFLLVWHRLQCQSQHHQQKQTYHHHQKQRYHSSNNSSRGQGHRSRSYYGSIPSGNHNNSKRQSLRKLFVLSVITSLFVLSLRTMKRNEDWEDEGKLYKAGIEVNPPKSWGNLGIVLSNQGKLKEAEQAYRKALHFRSNLADVHYNL</sequence>
<evidence type="ECO:0000256" key="14">
    <source>
        <dbReference type="ARBA" id="ARBA00045085"/>
    </source>
</evidence>
<dbReference type="AlphaFoldDB" id="A0A1D2NLT1"/>
<dbReference type="Pfam" id="PF00515">
    <property type="entry name" value="TPR_1"/>
    <property type="match status" value="1"/>
</dbReference>
<comment type="pathway">
    <text evidence="4">Protein modification; protein glycosylation.</text>
</comment>
<keyword evidence="10 16" id="KW-0802">TPR repeat</keyword>
<evidence type="ECO:0000256" key="2">
    <source>
        <dbReference type="ARBA" id="ARBA00004141"/>
    </source>
</evidence>
<keyword evidence="21" id="KW-1185">Reference proteome</keyword>
<evidence type="ECO:0000256" key="16">
    <source>
        <dbReference type="PROSITE-ProRule" id="PRU00339"/>
    </source>
</evidence>
<comment type="catalytic activity">
    <reaction evidence="14">
        <text>a di-trans,poly-cis-dolichyl beta-D-mannosyl phosphate + L-threonyl-[protein] = 3-O-(alpha-D-mannosyl)-L-threonyl-[protein] + a di-trans,poly-cis-dolichyl phosphate + H(+)</text>
        <dbReference type="Rhea" id="RHEA:53396"/>
        <dbReference type="Rhea" id="RHEA-COMP:11060"/>
        <dbReference type="Rhea" id="RHEA-COMP:13547"/>
        <dbReference type="Rhea" id="RHEA-COMP:19498"/>
        <dbReference type="Rhea" id="RHEA-COMP:19501"/>
        <dbReference type="ChEBI" id="CHEBI:15378"/>
        <dbReference type="ChEBI" id="CHEBI:30013"/>
        <dbReference type="ChEBI" id="CHEBI:57683"/>
        <dbReference type="ChEBI" id="CHEBI:58211"/>
        <dbReference type="ChEBI" id="CHEBI:137323"/>
        <dbReference type="EC" id="2.4.1.109"/>
    </reaction>
</comment>
<protein>
    <recommendedName>
        <fullName evidence="6">dolichyl-phosphate-mannose--protein mannosyltransferase</fullName>
        <ecNumber evidence="6">2.4.1.109</ecNumber>
    </recommendedName>
</protein>
<dbReference type="PANTHER" id="PTHR44216">
    <property type="entry name" value="PROTEIN O-MANNOSYL-TRANSFERASE TMTC2"/>
    <property type="match status" value="1"/>
</dbReference>
<dbReference type="PANTHER" id="PTHR44216:SF3">
    <property type="entry name" value="PROTEIN O-MANNOSYL-TRANSFERASE TMTC2"/>
    <property type="match status" value="1"/>
</dbReference>
<dbReference type="GO" id="GO:0004169">
    <property type="term" value="F:dolichyl-phosphate-mannose-protein mannosyltransferase activity"/>
    <property type="evidence" value="ECO:0007669"/>
    <property type="project" value="UniProtKB-EC"/>
</dbReference>
<dbReference type="Pfam" id="PF08409">
    <property type="entry name" value="TMTC_DUF1736"/>
    <property type="match status" value="1"/>
</dbReference>
<feature type="domain" description="DUF1736" evidence="19">
    <location>
        <begin position="423"/>
        <end position="495"/>
    </location>
</feature>
<evidence type="ECO:0000313" key="20">
    <source>
        <dbReference type="EMBL" id="ODN06230.1"/>
    </source>
</evidence>
<feature type="transmembrane region" description="Helical" evidence="18">
    <location>
        <begin position="786"/>
        <end position="809"/>
    </location>
</feature>
<keyword evidence="9" id="KW-0677">Repeat</keyword>
<comment type="caution">
    <text evidence="20">The sequence shown here is derived from an EMBL/GenBank/DDBJ whole genome shotgun (WGS) entry which is preliminary data.</text>
</comment>
<feature type="compositionally biased region" description="Basic residues" evidence="17">
    <location>
        <begin position="846"/>
        <end position="859"/>
    </location>
</feature>
<name>A0A1D2NLT1_ORCCI</name>
<evidence type="ECO:0000256" key="8">
    <source>
        <dbReference type="ARBA" id="ARBA00022692"/>
    </source>
</evidence>
<feature type="region of interest" description="Disordered" evidence="17">
    <location>
        <begin position="207"/>
        <end position="238"/>
    </location>
</feature>
<evidence type="ECO:0000259" key="19">
    <source>
        <dbReference type="Pfam" id="PF08409"/>
    </source>
</evidence>
<feature type="transmembrane region" description="Helical" evidence="18">
    <location>
        <begin position="441"/>
        <end position="461"/>
    </location>
</feature>
<evidence type="ECO:0000256" key="13">
    <source>
        <dbReference type="ARBA" id="ARBA00023136"/>
    </source>
</evidence>
<feature type="repeat" description="TPR" evidence="16">
    <location>
        <begin position="935"/>
        <end position="968"/>
    </location>
</feature>
<evidence type="ECO:0000256" key="17">
    <source>
        <dbReference type="SAM" id="MobiDB-lite"/>
    </source>
</evidence>
<feature type="transmembrane region" description="Helical" evidence="18">
    <location>
        <begin position="481"/>
        <end position="500"/>
    </location>
</feature>
<dbReference type="InterPro" id="IPR052384">
    <property type="entry name" value="TMTC_O-mannosyltransferase"/>
</dbReference>
<organism evidence="20 21">
    <name type="scientific">Orchesella cincta</name>
    <name type="common">Springtail</name>
    <name type="synonym">Podura cincta</name>
    <dbReference type="NCBI Taxonomy" id="48709"/>
    <lineage>
        <taxon>Eukaryota</taxon>
        <taxon>Metazoa</taxon>
        <taxon>Ecdysozoa</taxon>
        <taxon>Arthropoda</taxon>
        <taxon>Hexapoda</taxon>
        <taxon>Collembola</taxon>
        <taxon>Entomobryomorpha</taxon>
        <taxon>Entomobryoidea</taxon>
        <taxon>Orchesellidae</taxon>
        <taxon>Orchesellinae</taxon>
        <taxon>Orchesella</taxon>
    </lineage>
</organism>
<evidence type="ECO:0000256" key="12">
    <source>
        <dbReference type="ARBA" id="ARBA00022989"/>
    </source>
</evidence>
<evidence type="ECO:0000256" key="9">
    <source>
        <dbReference type="ARBA" id="ARBA00022737"/>
    </source>
</evidence>
<proteinExistence type="inferred from homology"/>
<dbReference type="UniPathway" id="UPA00378"/>
<dbReference type="InterPro" id="IPR011990">
    <property type="entry name" value="TPR-like_helical_dom_sf"/>
</dbReference>
<keyword evidence="7" id="KW-0808">Transferase</keyword>
<evidence type="ECO:0000256" key="6">
    <source>
        <dbReference type="ARBA" id="ARBA00012839"/>
    </source>
</evidence>
<evidence type="ECO:0000256" key="1">
    <source>
        <dbReference type="ARBA" id="ARBA00003582"/>
    </source>
</evidence>
<dbReference type="InterPro" id="IPR013618">
    <property type="entry name" value="TMTC_DUF1736"/>
</dbReference>
<dbReference type="Gene3D" id="1.25.40.10">
    <property type="entry name" value="Tetratricopeptide repeat domain"/>
    <property type="match status" value="1"/>
</dbReference>
<evidence type="ECO:0000256" key="7">
    <source>
        <dbReference type="ARBA" id="ARBA00022679"/>
    </source>
</evidence>
<reference evidence="20 21" key="1">
    <citation type="journal article" date="2016" name="Genome Biol. Evol.">
        <title>Gene Family Evolution Reflects Adaptation to Soil Environmental Stressors in the Genome of the Collembolan Orchesella cincta.</title>
        <authorList>
            <person name="Faddeeva-Vakhrusheva A."/>
            <person name="Derks M.F."/>
            <person name="Anvar S.Y."/>
            <person name="Agamennone V."/>
            <person name="Suring W."/>
            <person name="Smit S."/>
            <person name="van Straalen N.M."/>
            <person name="Roelofs D."/>
        </authorList>
    </citation>
    <scope>NUCLEOTIDE SEQUENCE [LARGE SCALE GENOMIC DNA]</scope>
    <source>
        <tissue evidence="20">Mixed pool</tissue>
    </source>
</reference>
<dbReference type="SUPFAM" id="SSF48452">
    <property type="entry name" value="TPR-like"/>
    <property type="match status" value="1"/>
</dbReference>
<keyword evidence="11" id="KW-0256">Endoplasmic reticulum</keyword>
<evidence type="ECO:0000256" key="3">
    <source>
        <dbReference type="ARBA" id="ARBA00004240"/>
    </source>
</evidence>
<comment type="function">
    <text evidence="1">Transfers mannosyl residues to the hydroxyl group of serine or threonine residues.</text>
</comment>
<dbReference type="EMBL" id="LJIJ01000009">
    <property type="protein sequence ID" value="ODN06230.1"/>
    <property type="molecule type" value="Genomic_DNA"/>
</dbReference>
<comment type="similarity">
    <text evidence="5">Belongs to the TMTC family.</text>
</comment>
<feature type="region of interest" description="Disordered" evidence="17">
    <location>
        <begin position="846"/>
        <end position="888"/>
    </location>
</feature>
<comment type="catalytic activity">
    <reaction evidence="15">
        <text>a di-trans,poly-cis-dolichyl beta-D-mannosyl phosphate + L-seryl-[protein] = 3-O-(alpha-D-mannosyl)-L-seryl-[protein] + a di-trans,poly-cis-dolichyl phosphate + H(+)</text>
        <dbReference type="Rhea" id="RHEA:17377"/>
        <dbReference type="Rhea" id="RHEA-COMP:9863"/>
        <dbReference type="Rhea" id="RHEA-COMP:13546"/>
        <dbReference type="Rhea" id="RHEA-COMP:19498"/>
        <dbReference type="Rhea" id="RHEA-COMP:19501"/>
        <dbReference type="ChEBI" id="CHEBI:15378"/>
        <dbReference type="ChEBI" id="CHEBI:29999"/>
        <dbReference type="ChEBI" id="CHEBI:57683"/>
        <dbReference type="ChEBI" id="CHEBI:58211"/>
        <dbReference type="ChEBI" id="CHEBI:137321"/>
        <dbReference type="EC" id="2.4.1.109"/>
    </reaction>
</comment>
<feature type="transmembrane region" description="Helical" evidence="18">
    <location>
        <begin position="896"/>
        <end position="913"/>
    </location>
</feature>
<feature type="region of interest" description="Disordered" evidence="17">
    <location>
        <begin position="648"/>
        <end position="711"/>
    </location>
</feature>
<dbReference type="EC" id="2.4.1.109" evidence="6"/>
<feature type="compositionally biased region" description="Polar residues" evidence="17">
    <location>
        <begin position="687"/>
        <end position="711"/>
    </location>
</feature>
<keyword evidence="8 18" id="KW-0812">Transmembrane</keyword>
<feature type="transmembrane region" description="Helical" evidence="18">
    <location>
        <begin position="815"/>
        <end position="835"/>
    </location>
</feature>
<dbReference type="SMART" id="SM00028">
    <property type="entry name" value="TPR"/>
    <property type="match status" value="1"/>
</dbReference>
<evidence type="ECO:0000256" key="5">
    <source>
        <dbReference type="ARBA" id="ARBA00007882"/>
    </source>
</evidence>
<evidence type="ECO:0000256" key="15">
    <source>
        <dbReference type="ARBA" id="ARBA00045102"/>
    </source>
</evidence>
<dbReference type="PROSITE" id="PS50005">
    <property type="entry name" value="TPR"/>
    <property type="match status" value="1"/>
</dbReference>
<keyword evidence="13 18" id="KW-0472">Membrane</keyword>
<evidence type="ECO:0000256" key="11">
    <source>
        <dbReference type="ARBA" id="ARBA00022824"/>
    </source>
</evidence>